<gene>
    <name evidence="2" type="ORF">FNYG_10182</name>
</gene>
<evidence type="ECO:0000313" key="2">
    <source>
        <dbReference type="EMBL" id="PNP76468.1"/>
    </source>
</evidence>
<organism evidence="2 3">
    <name type="scientific">Gibberella nygamai</name>
    <name type="common">Bean root rot disease fungus</name>
    <name type="synonym">Fusarium nygamai</name>
    <dbReference type="NCBI Taxonomy" id="42673"/>
    <lineage>
        <taxon>Eukaryota</taxon>
        <taxon>Fungi</taxon>
        <taxon>Dikarya</taxon>
        <taxon>Ascomycota</taxon>
        <taxon>Pezizomycotina</taxon>
        <taxon>Sordariomycetes</taxon>
        <taxon>Hypocreomycetidae</taxon>
        <taxon>Hypocreales</taxon>
        <taxon>Nectriaceae</taxon>
        <taxon>Fusarium</taxon>
        <taxon>Fusarium fujikuroi species complex</taxon>
    </lineage>
</organism>
<comment type="caution">
    <text evidence="2">The sequence shown here is derived from an EMBL/GenBank/DDBJ whole genome shotgun (WGS) entry which is preliminary data.</text>
</comment>
<name>A0A2K0W2G4_GIBNY</name>
<evidence type="ECO:0000313" key="3">
    <source>
        <dbReference type="Proteomes" id="UP000236664"/>
    </source>
</evidence>
<feature type="region of interest" description="Disordered" evidence="1">
    <location>
        <begin position="91"/>
        <end position="123"/>
    </location>
</feature>
<protein>
    <submittedName>
        <fullName evidence="2">Uncharacterized protein</fullName>
    </submittedName>
</protein>
<reference evidence="2 3" key="1">
    <citation type="submission" date="2017-06" db="EMBL/GenBank/DDBJ databases">
        <title>Genome of Fusarium nygamai isolate CS10214.</title>
        <authorList>
            <person name="Gardiner D.M."/>
            <person name="Obanor F."/>
            <person name="Kazan K."/>
        </authorList>
    </citation>
    <scope>NUCLEOTIDE SEQUENCE [LARGE SCALE GENOMIC DNA]</scope>
    <source>
        <strain evidence="2 3">CS10214</strain>
    </source>
</reference>
<dbReference type="AlphaFoldDB" id="A0A2K0W2G4"/>
<keyword evidence="3" id="KW-1185">Reference proteome</keyword>
<dbReference type="EMBL" id="MTQA01000145">
    <property type="protein sequence ID" value="PNP76468.1"/>
    <property type="molecule type" value="Genomic_DNA"/>
</dbReference>
<proteinExistence type="predicted"/>
<sequence length="123" mass="13913">MASPDVLFPGGYKRFFLYLREKVERKCAQEFLSMPDFAHTPEASVTEIDRLIPPDQPATPEVIQPQQELTDISPCDCPTVEQHLRPLFERLTLGPDTDAQPAAKRRKLSHGGSSHRLFKGRRG</sequence>
<dbReference type="Proteomes" id="UP000236664">
    <property type="component" value="Unassembled WGS sequence"/>
</dbReference>
<evidence type="ECO:0000256" key="1">
    <source>
        <dbReference type="SAM" id="MobiDB-lite"/>
    </source>
</evidence>
<dbReference type="OrthoDB" id="5087175at2759"/>
<accession>A0A2K0W2G4</accession>